<evidence type="ECO:0000313" key="3">
    <source>
        <dbReference type="Proteomes" id="UP000284706"/>
    </source>
</evidence>
<comment type="caution">
    <text evidence="2">The sequence shown here is derived from an EMBL/GenBank/DDBJ whole genome shotgun (WGS) entry which is preliminary data.</text>
</comment>
<organism evidence="2 3">
    <name type="scientific">Gymnopilus dilepis</name>
    <dbReference type="NCBI Taxonomy" id="231916"/>
    <lineage>
        <taxon>Eukaryota</taxon>
        <taxon>Fungi</taxon>
        <taxon>Dikarya</taxon>
        <taxon>Basidiomycota</taxon>
        <taxon>Agaricomycotina</taxon>
        <taxon>Agaricomycetes</taxon>
        <taxon>Agaricomycetidae</taxon>
        <taxon>Agaricales</taxon>
        <taxon>Agaricineae</taxon>
        <taxon>Hymenogastraceae</taxon>
        <taxon>Gymnopilus</taxon>
    </lineage>
</organism>
<feature type="compositionally biased region" description="Basic and acidic residues" evidence="1">
    <location>
        <begin position="283"/>
        <end position="292"/>
    </location>
</feature>
<accession>A0A409W716</accession>
<name>A0A409W716_9AGAR</name>
<sequence length="506" mass="56295">MRTEAEADTQEIAEECMKLLECLQTELEGLKEDYKTYLSGINSLAKVEVEARAKIVEYDVLKERERVVERGLLLIALRDCLERWKGMVDDGLDEDIAVYRLQALFAHLALRFLTESQSYGWVGLFSATCGTFVIQPILIPSAVVEPNSPAKAHSEQGVPAQPSSSGSFCPGSVNRASGAGLPILDQQPSQHYPAPEPLQHVVFDRLQTFKLQWAREAGRIMRVVNSELSSRPSSLLFLFLLLHLHHLHLSSPKPTLPTPPSSPLHQSPSHALPTPPLRPHLRSTSESRRARDVWQLAQQKQQLVPVGEVLAGYAGAVRMTEFGLTSGGQECPSFSFDTLLRSRHDVDTSQRRKDEDDDHIALSHIPTHSVRRTAHPRQLRSMLLSLIRDVLGSQSGAYSVSALEPRAPDATASMVSITHTPSPDSARGQAHTHALHLRPPHLILPCIPRLALRHIAFGAQHLSRTPPSTRVWMARTCHPLAWSAMMVWRARRASEPTLALLRSEFR</sequence>
<proteinExistence type="predicted"/>
<dbReference type="Proteomes" id="UP000284706">
    <property type="component" value="Unassembled WGS sequence"/>
</dbReference>
<protein>
    <submittedName>
        <fullName evidence="2">Uncharacterized protein</fullName>
    </submittedName>
</protein>
<feature type="region of interest" description="Disordered" evidence="1">
    <location>
        <begin position="251"/>
        <end position="292"/>
    </location>
</feature>
<gene>
    <name evidence="2" type="ORF">CVT26_007154</name>
</gene>
<reference evidence="2 3" key="1">
    <citation type="journal article" date="2018" name="Evol. Lett.">
        <title>Horizontal gene cluster transfer increased hallucinogenic mushroom diversity.</title>
        <authorList>
            <person name="Reynolds H.T."/>
            <person name="Vijayakumar V."/>
            <person name="Gluck-Thaler E."/>
            <person name="Korotkin H.B."/>
            <person name="Matheny P.B."/>
            <person name="Slot J.C."/>
        </authorList>
    </citation>
    <scope>NUCLEOTIDE SEQUENCE [LARGE SCALE GENOMIC DNA]</scope>
    <source>
        <strain evidence="2 3">SRW20</strain>
    </source>
</reference>
<feature type="region of interest" description="Disordered" evidence="1">
    <location>
        <begin position="149"/>
        <end position="171"/>
    </location>
</feature>
<evidence type="ECO:0000256" key="1">
    <source>
        <dbReference type="SAM" id="MobiDB-lite"/>
    </source>
</evidence>
<dbReference type="EMBL" id="NHYE01005360">
    <property type="protein sequence ID" value="PPQ74153.1"/>
    <property type="molecule type" value="Genomic_DNA"/>
</dbReference>
<evidence type="ECO:0000313" key="2">
    <source>
        <dbReference type="EMBL" id="PPQ74153.1"/>
    </source>
</evidence>
<dbReference type="AlphaFoldDB" id="A0A409W716"/>
<feature type="compositionally biased region" description="Low complexity" evidence="1">
    <location>
        <begin position="263"/>
        <end position="272"/>
    </location>
</feature>
<dbReference type="InParanoid" id="A0A409W716"/>
<keyword evidence="3" id="KW-1185">Reference proteome</keyword>